<evidence type="ECO:0000313" key="3">
    <source>
        <dbReference type="Proteomes" id="UP000037688"/>
    </source>
</evidence>
<dbReference type="Proteomes" id="UP000037688">
    <property type="component" value="Unassembled WGS sequence"/>
</dbReference>
<protein>
    <submittedName>
        <fullName evidence="2">Uncharacterized protein</fullName>
    </submittedName>
</protein>
<keyword evidence="3" id="KW-1185">Reference proteome</keyword>
<evidence type="ECO:0000256" key="1">
    <source>
        <dbReference type="SAM" id="Phobius"/>
    </source>
</evidence>
<proteinExistence type="predicted"/>
<accession>A0A0M9BT79</accession>
<feature type="transmembrane region" description="Helical" evidence="1">
    <location>
        <begin position="394"/>
        <end position="418"/>
    </location>
</feature>
<comment type="caution">
    <text evidence="2">The sequence shown here is derived from an EMBL/GenBank/DDBJ whole genome shotgun (WGS) entry which is preliminary data.</text>
</comment>
<gene>
    <name evidence="2" type="ORF">AMS66_03760</name>
</gene>
<keyword evidence="1" id="KW-1133">Transmembrane helix</keyword>
<evidence type="ECO:0000313" key="2">
    <source>
        <dbReference type="EMBL" id="KOY17856.1"/>
    </source>
</evidence>
<reference evidence="2 3" key="1">
    <citation type="submission" date="2015-08" db="EMBL/GenBank/DDBJ databases">
        <title>Draft genome sequence of cellulolytic and xylanolytic Paenibacillus sp. A59, isolated from a decaying forest soil from Patagonia, Argentina.</title>
        <authorList>
            <person name="Ghio S."/>
            <person name="Caceres A.M."/>
            <person name="Talia P."/>
            <person name="Grasso D."/>
            <person name="Campos E."/>
        </authorList>
    </citation>
    <scope>NUCLEOTIDE SEQUENCE [LARGE SCALE GENOMIC DNA]</scope>
    <source>
        <strain evidence="2 3">A59</strain>
    </source>
</reference>
<keyword evidence="1" id="KW-0472">Membrane</keyword>
<dbReference type="RefSeq" id="WP_236703160.1">
    <property type="nucleotide sequence ID" value="NZ_LITU01000033.1"/>
</dbReference>
<dbReference type="EMBL" id="LITU01000033">
    <property type="protein sequence ID" value="KOY17856.1"/>
    <property type="molecule type" value="Genomic_DNA"/>
</dbReference>
<dbReference type="AlphaFoldDB" id="A0A0M9BT79"/>
<dbReference type="PATRIC" id="fig|1705561.3.peg.258"/>
<organism evidence="2 3">
    <name type="scientific">Paenibacillus xylanivorans</name>
    <dbReference type="NCBI Taxonomy" id="1705561"/>
    <lineage>
        <taxon>Bacteria</taxon>
        <taxon>Bacillati</taxon>
        <taxon>Bacillota</taxon>
        <taxon>Bacilli</taxon>
        <taxon>Bacillales</taxon>
        <taxon>Paenibacillaceae</taxon>
        <taxon>Paenibacillus</taxon>
    </lineage>
</organism>
<sequence>MKNRKYQKQRKKYVNQLIDIIENSTEYQDYIDLDERYKRFVKSKALLKVWGFSILDTYDNKAMNRLIKRISKLNMEKYQVTLNYRPKKIRDLNYFTLQYVGSSQSSLAKIEFLDDRFIREITVSFSQVNNNQAVVEFKISFNKIMDDKMFLDFIKNNKESVYNKKFIDYYNLDNLINTRDFSEIYRMFNELVGLMVQSKLMEIAELNYGLLYKLPSLKVINYPKNVFDQEAFKDVFLSTTYEIRNGEQYLITDMTRSDGLEMELYFTGRTYSPLTFTSILSIYRMDFYYFLFDRIEESELNQKMNKYFNQAKDNITSKDYKWLVNKIRAINDNKLHMSSQKNDRSEIREWKAFYGGEEIELYFANNKYIEKYKTIYSECLDHIKVLYSVGKESLIINIAILTLVATLLGIGVTVLMTFL</sequence>
<name>A0A0M9BT79_9BACL</name>
<keyword evidence="1" id="KW-0812">Transmembrane</keyword>